<dbReference type="EMBL" id="BMNT01000001">
    <property type="protein sequence ID" value="GGK62027.1"/>
    <property type="molecule type" value="Genomic_DNA"/>
</dbReference>
<evidence type="ECO:0000313" key="1">
    <source>
        <dbReference type="EMBL" id="GGK62027.1"/>
    </source>
</evidence>
<sequence>MIDPYAAYDALTRNLSEFEVTEDHLKLLRRANVTFGGSEWGAPCIDGKRPYGSGNLVESIAQAVWPQWGDWDQERQARYLDESRDDLIRLHAATTVALEICLLRGEFKAGRYRLVDWRQWEPVQVGGPRG</sequence>
<accession>A0A917VCA0</accession>
<keyword evidence="2" id="KW-1185">Reference proteome</keyword>
<evidence type="ECO:0000313" key="2">
    <source>
        <dbReference type="Proteomes" id="UP000645217"/>
    </source>
</evidence>
<dbReference type="Proteomes" id="UP000645217">
    <property type="component" value="Unassembled WGS sequence"/>
</dbReference>
<organism evidence="1 2">
    <name type="scientific">Sphaerisporangium melleum</name>
    <dbReference type="NCBI Taxonomy" id="321316"/>
    <lineage>
        <taxon>Bacteria</taxon>
        <taxon>Bacillati</taxon>
        <taxon>Actinomycetota</taxon>
        <taxon>Actinomycetes</taxon>
        <taxon>Streptosporangiales</taxon>
        <taxon>Streptosporangiaceae</taxon>
        <taxon>Sphaerisporangium</taxon>
    </lineage>
</organism>
<reference evidence="1" key="1">
    <citation type="journal article" date="2014" name="Int. J. Syst. Evol. Microbiol.">
        <title>Complete genome sequence of Corynebacterium casei LMG S-19264T (=DSM 44701T), isolated from a smear-ripened cheese.</title>
        <authorList>
            <consortium name="US DOE Joint Genome Institute (JGI-PGF)"/>
            <person name="Walter F."/>
            <person name="Albersmeier A."/>
            <person name="Kalinowski J."/>
            <person name="Ruckert C."/>
        </authorList>
    </citation>
    <scope>NUCLEOTIDE SEQUENCE</scope>
    <source>
        <strain evidence="1">JCM 13064</strain>
    </source>
</reference>
<gene>
    <name evidence="1" type="ORF">GCM10007964_01500</name>
</gene>
<dbReference type="AlphaFoldDB" id="A0A917VCA0"/>
<reference evidence="1" key="2">
    <citation type="submission" date="2020-09" db="EMBL/GenBank/DDBJ databases">
        <authorList>
            <person name="Sun Q."/>
            <person name="Ohkuma M."/>
        </authorList>
    </citation>
    <scope>NUCLEOTIDE SEQUENCE</scope>
    <source>
        <strain evidence="1">JCM 13064</strain>
    </source>
</reference>
<name>A0A917VCA0_9ACTN</name>
<proteinExistence type="predicted"/>
<protein>
    <submittedName>
        <fullName evidence="1">Uncharacterized protein</fullName>
    </submittedName>
</protein>
<comment type="caution">
    <text evidence="1">The sequence shown here is derived from an EMBL/GenBank/DDBJ whole genome shotgun (WGS) entry which is preliminary data.</text>
</comment>
<dbReference type="RefSeq" id="WP_189160947.1">
    <property type="nucleotide sequence ID" value="NZ_BMNT01000001.1"/>
</dbReference>